<dbReference type="STRING" id="112498.A0A2D3V3T3"/>
<gene>
    <name evidence="6" type="ORF">RCC_04036</name>
</gene>
<dbReference type="InterPro" id="IPR017907">
    <property type="entry name" value="Znf_RING_CS"/>
</dbReference>
<dbReference type="PROSITE" id="PS00518">
    <property type="entry name" value="ZF_RING_1"/>
    <property type="match status" value="1"/>
</dbReference>
<sequence>MLSRTEFLATGLAPVTNTSDIPAEGCSICTDPFKEPVALPCKHIFCKECIVEWLSLPVRNTCPFCREECFTRTVPGPRGPVAIRREPLTAAQTLTVSRALANSGLTTGQFDIFSDDISWDTSSIQRATAAANHWLYEQNDVVGPAFVNKRRLGTDIIAMGNLIRAYASAAGRPYSAGQVGEWRIVIDVLYRSIEARNGSSEDAMILTWLLNSDVRLGLLRAVGTQRSSTFVEDQGAETPSGDINRLINYVAFRASEEESRRRQRRQDIRDEPNPFARVGMRVQNIFRG</sequence>
<dbReference type="OrthoDB" id="3625779at2759"/>
<keyword evidence="2 4" id="KW-0863">Zinc-finger</keyword>
<dbReference type="Pfam" id="PF00097">
    <property type="entry name" value="zf-C3HC4"/>
    <property type="match status" value="1"/>
</dbReference>
<protein>
    <recommendedName>
        <fullName evidence="5">RING-type domain-containing protein</fullName>
    </recommendedName>
</protein>
<keyword evidence="3" id="KW-0862">Zinc</keyword>
<keyword evidence="1" id="KW-0479">Metal-binding</keyword>
<dbReference type="InterPro" id="IPR001841">
    <property type="entry name" value="Znf_RING"/>
</dbReference>
<dbReference type="Gene3D" id="3.30.40.10">
    <property type="entry name" value="Zinc/RING finger domain, C3HC4 (zinc finger)"/>
    <property type="match status" value="1"/>
</dbReference>
<dbReference type="GO" id="GO:0008270">
    <property type="term" value="F:zinc ion binding"/>
    <property type="evidence" value="ECO:0007669"/>
    <property type="project" value="UniProtKB-KW"/>
</dbReference>
<dbReference type="GeneID" id="35599220"/>
<evidence type="ECO:0000313" key="7">
    <source>
        <dbReference type="Proteomes" id="UP000225277"/>
    </source>
</evidence>
<dbReference type="SMART" id="SM00184">
    <property type="entry name" value="RING"/>
    <property type="match status" value="1"/>
</dbReference>
<accession>A0A2D3V3T3</accession>
<dbReference type="EMBL" id="FJUY01000005">
    <property type="protein sequence ID" value="CZT18196.1"/>
    <property type="molecule type" value="Genomic_DNA"/>
</dbReference>
<dbReference type="PANTHER" id="PTHR23327">
    <property type="entry name" value="RING FINGER PROTEIN 127"/>
    <property type="match status" value="1"/>
</dbReference>
<dbReference type="AlphaFoldDB" id="A0A2D3V3T3"/>
<evidence type="ECO:0000313" key="6">
    <source>
        <dbReference type="EMBL" id="CZT18196.1"/>
    </source>
</evidence>
<proteinExistence type="predicted"/>
<dbReference type="PANTHER" id="PTHR23327:SF51">
    <property type="entry name" value="TRANSCRIPTIONAL REGULATOR OF YEAST FORM ADHERENCE 3"/>
    <property type="match status" value="1"/>
</dbReference>
<evidence type="ECO:0000256" key="2">
    <source>
        <dbReference type="ARBA" id="ARBA00022771"/>
    </source>
</evidence>
<dbReference type="PROSITE" id="PS50089">
    <property type="entry name" value="ZF_RING_2"/>
    <property type="match status" value="1"/>
</dbReference>
<reference evidence="6 7" key="1">
    <citation type="submission" date="2016-03" db="EMBL/GenBank/DDBJ databases">
        <authorList>
            <person name="Ploux O."/>
        </authorList>
    </citation>
    <scope>NUCLEOTIDE SEQUENCE [LARGE SCALE GENOMIC DNA]</scope>
    <source>
        <strain evidence="6 7">URUG2</strain>
    </source>
</reference>
<organism evidence="6 7">
    <name type="scientific">Ramularia collo-cygni</name>
    <dbReference type="NCBI Taxonomy" id="112498"/>
    <lineage>
        <taxon>Eukaryota</taxon>
        <taxon>Fungi</taxon>
        <taxon>Dikarya</taxon>
        <taxon>Ascomycota</taxon>
        <taxon>Pezizomycotina</taxon>
        <taxon>Dothideomycetes</taxon>
        <taxon>Dothideomycetidae</taxon>
        <taxon>Mycosphaerellales</taxon>
        <taxon>Mycosphaerellaceae</taxon>
        <taxon>Ramularia</taxon>
    </lineage>
</organism>
<dbReference type="Proteomes" id="UP000225277">
    <property type="component" value="Unassembled WGS sequence"/>
</dbReference>
<dbReference type="InterPro" id="IPR018957">
    <property type="entry name" value="Znf_C3HC4_RING-type"/>
</dbReference>
<dbReference type="RefSeq" id="XP_023625086.1">
    <property type="nucleotide sequence ID" value="XM_023769318.1"/>
</dbReference>
<keyword evidence="7" id="KW-1185">Reference proteome</keyword>
<evidence type="ECO:0000256" key="3">
    <source>
        <dbReference type="ARBA" id="ARBA00022833"/>
    </source>
</evidence>
<dbReference type="SUPFAM" id="SSF57850">
    <property type="entry name" value="RING/U-box"/>
    <property type="match status" value="1"/>
</dbReference>
<dbReference type="InterPro" id="IPR013083">
    <property type="entry name" value="Znf_RING/FYVE/PHD"/>
</dbReference>
<evidence type="ECO:0000256" key="4">
    <source>
        <dbReference type="PROSITE-ProRule" id="PRU00175"/>
    </source>
</evidence>
<feature type="domain" description="RING-type" evidence="5">
    <location>
        <begin position="26"/>
        <end position="66"/>
    </location>
</feature>
<evidence type="ECO:0000259" key="5">
    <source>
        <dbReference type="PROSITE" id="PS50089"/>
    </source>
</evidence>
<evidence type="ECO:0000256" key="1">
    <source>
        <dbReference type="ARBA" id="ARBA00022723"/>
    </source>
</evidence>
<name>A0A2D3V3T3_9PEZI</name>